<dbReference type="EMBL" id="LFOD01000003">
    <property type="protein sequence ID" value="KMV19654.1"/>
    <property type="molecule type" value="Genomic_DNA"/>
</dbReference>
<dbReference type="PATRIC" id="fig|451644.5.peg.1302"/>
<dbReference type="Proteomes" id="UP000037594">
    <property type="component" value="Unassembled WGS sequence"/>
</dbReference>
<evidence type="ECO:0000313" key="1">
    <source>
        <dbReference type="EMBL" id="KMV19654.1"/>
    </source>
</evidence>
<proteinExistence type="predicted"/>
<name>A0A0J8X2J5_9MYCO</name>
<comment type="caution">
    <text evidence="1">The sequence shown here is derived from an EMBL/GenBank/DDBJ whole genome shotgun (WGS) entry which is preliminary data.</text>
</comment>
<evidence type="ECO:0000313" key="2">
    <source>
        <dbReference type="Proteomes" id="UP000037594"/>
    </source>
</evidence>
<organism evidence="1 2">
    <name type="scientific">Mycolicibacterium conceptionense</name>
    <dbReference type="NCBI Taxonomy" id="451644"/>
    <lineage>
        <taxon>Bacteria</taxon>
        <taxon>Bacillati</taxon>
        <taxon>Actinomycetota</taxon>
        <taxon>Actinomycetes</taxon>
        <taxon>Mycobacteriales</taxon>
        <taxon>Mycobacteriaceae</taxon>
        <taxon>Mycolicibacterium</taxon>
    </lineage>
</organism>
<protein>
    <submittedName>
        <fullName evidence="1">Uncharacterized protein</fullName>
    </submittedName>
</protein>
<sequence>MTHGNAVEVVADALDAVPSDLRPTTIINRERAAAALSALNAAGYLLVVPDHRAGVIAQLLGDASEGTVDPDRALAIAERALAEACDNQELK</sequence>
<dbReference type="RefSeq" id="WP_048895598.1">
    <property type="nucleotide sequence ID" value="NZ_LFOD01000003.1"/>
</dbReference>
<dbReference type="AlphaFoldDB" id="A0A0J8X2J5"/>
<accession>A0A0J8X2J5</accession>
<gene>
    <name evidence="1" type="ORF">ACT17_06360</name>
</gene>
<reference evidence="1 2" key="1">
    <citation type="submission" date="2015-06" db="EMBL/GenBank/DDBJ databases">
        <title>Genome sequence of Mycobacterium conceptionense strain MLE.</title>
        <authorList>
            <person name="Greninger A.L."/>
            <person name="Cunningham G."/>
            <person name="Chiu C.Y."/>
            <person name="Miller S."/>
        </authorList>
    </citation>
    <scope>NUCLEOTIDE SEQUENCE [LARGE SCALE GENOMIC DNA]</scope>
    <source>
        <strain evidence="1 2">MLE</strain>
    </source>
</reference>